<accession>A0AAW9S257</accession>
<comment type="caution">
    <text evidence="2">The sequence shown here is derived from an EMBL/GenBank/DDBJ whole genome shotgun (WGS) entry which is preliminary data.</text>
</comment>
<gene>
    <name evidence="2" type="ORF">AAG747_08560</name>
</gene>
<keyword evidence="1" id="KW-0812">Transmembrane</keyword>
<dbReference type="EMBL" id="JBDKWZ010000004">
    <property type="protein sequence ID" value="MEN7547958.1"/>
    <property type="molecule type" value="Genomic_DNA"/>
</dbReference>
<name>A0AAW9S257_9BACT</name>
<keyword evidence="3" id="KW-1185">Reference proteome</keyword>
<evidence type="ECO:0000313" key="3">
    <source>
        <dbReference type="Proteomes" id="UP001403385"/>
    </source>
</evidence>
<dbReference type="Proteomes" id="UP001403385">
    <property type="component" value="Unassembled WGS sequence"/>
</dbReference>
<keyword evidence="1" id="KW-0472">Membrane</keyword>
<dbReference type="Pfam" id="PF12732">
    <property type="entry name" value="YtxH"/>
    <property type="match status" value="1"/>
</dbReference>
<dbReference type="RefSeq" id="WP_346820740.1">
    <property type="nucleotide sequence ID" value="NZ_JBDKWZ010000004.1"/>
</dbReference>
<reference evidence="2 3" key="1">
    <citation type="submission" date="2024-04" db="EMBL/GenBank/DDBJ databases">
        <title>Novel genus in family Flammeovirgaceae.</title>
        <authorList>
            <person name="Nguyen T.H."/>
            <person name="Vuong T.Q."/>
            <person name="Le H."/>
            <person name="Kim S.-G."/>
        </authorList>
    </citation>
    <scope>NUCLEOTIDE SEQUENCE [LARGE SCALE GENOMIC DNA]</scope>
    <source>
        <strain evidence="2 3">JCM 23209</strain>
    </source>
</reference>
<evidence type="ECO:0000313" key="2">
    <source>
        <dbReference type="EMBL" id="MEN7547958.1"/>
    </source>
</evidence>
<dbReference type="InterPro" id="IPR024623">
    <property type="entry name" value="YtxH"/>
</dbReference>
<proteinExistence type="predicted"/>
<dbReference type="PANTHER" id="PTHR35792">
    <property type="entry name" value="GENERAL STRESS PROTEIN"/>
    <property type="match status" value="1"/>
</dbReference>
<feature type="transmembrane region" description="Helical" evidence="1">
    <location>
        <begin position="6"/>
        <end position="29"/>
    </location>
</feature>
<organism evidence="2 3">
    <name type="scientific">Rapidithrix thailandica</name>
    <dbReference type="NCBI Taxonomy" id="413964"/>
    <lineage>
        <taxon>Bacteria</taxon>
        <taxon>Pseudomonadati</taxon>
        <taxon>Bacteroidota</taxon>
        <taxon>Cytophagia</taxon>
        <taxon>Cytophagales</taxon>
        <taxon>Flammeovirgaceae</taxon>
        <taxon>Rapidithrix</taxon>
    </lineage>
</organism>
<dbReference type="AlphaFoldDB" id="A0AAW9S257"/>
<dbReference type="InterPro" id="IPR052928">
    <property type="entry name" value="Desiccation-related_membrane"/>
</dbReference>
<protein>
    <submittedName>
        <fullName evidence="2">YtxH domain-containing protein</fullName>
    </submittedName>
</protein>
<dbReference type="PANTHER" id="PTHR35792:SF1">
    <property type="entry name" value="SLL0268 PROTEIN"/>
    <property type="match status" value="1"/>
</dbReference>
<sequence>MSNHNNFFNVLAAVIVGALIGAVSALLYAPESGKRTRKKLNRKLRDINENLEDLVTDSKHRIALMTEDAEHNFSDLVKKGKKLVNG</sequence>
<evidence type="ECO:0000256" key="1">
    <source>
        <dbReference type="SAM" id="Phobius"/>
    </source>
</evidence>
<keyword evidence="1" id="KW-1133">Transmembrane helix</keyword>